<evidence type="ECO:0000259" key="8">
    <source>
        <dbReference type="Pfam" id="PF02771"/>
    </source>
</evidence>
<dbReference type="GO" id="GO:0050660">
    <property type="term" value="F:flavin adenine dinucleotide binding"/>
    <property type="evidence" value="ECO:0007669"/>
    <property type="project" value="InterPro"/>
</dbReference>
<dbReference type="AlphaFoldDB" id="A0A6J6S1U0"/>
<evidence type="ECO:0000313" key="10">
    <source>
        <dbReference type="EMBL" id="CAB4924264.1"/>
    </source>
</evidence>
<evidence type="ECO:0000259" key="7">
    <source>
        <dbReference type="Pfam" id="PF02770"/>
    </source>
</evidence>
<dbReference type="SUPFAM" id="SSF56645">
    <property type="entry name" value="Acyl-CoA dehydrogenase NM domain-like"/>
    <property type="match status" value="1"/>
</dbReference>
<dbReference type="Gene3D" id="1.20.140.10">
    <property type="entry name" value="Butyryl-CoA Dehydrogenase, subunit A, domain 3"/>
    <property type="match status" value="1"/>
</dbReference>
<protein>
    <submittedName>
        <fullName evidence="9">Unannotated protein</fullName>
    </submittedName>
</protein>
<dbReference type="InterPro" id="IPR036250">
    <property type="entry name" value="AcylCo_DH-like_C"/>
</dbReference>
<keyword evidence="3" id="KW-0285">Flavoprotein</keyword>
<evidence type="ECO:0000259" key="6">
    <source>
        <dbReference type="Pfam" id="PF00441"/>
    </source>
</evidence>
<dbReference type="InterPro" id="IPR037069">
    <property type="entry name" value="AcylCoA_DH/ox_N_sf"/>
</dbReference>
<comment type="cofactor">
    <cofactor evidence="1">
        <name>FAD</name>
        <dbReference type="ChEBI" id="CHEBI:57692"/>
    </cofactor>
</comment>
<dbReference type="InterPro" id="IPR006091">
    <property type="entry name" value="Acyl-CoA_Oxase/DH_mid-dom"/>
</dbReference>
<evidence type="ECO:0000256" key="2">
    <source>
        <dbReference type="ARBA" id="ARBA00009347"/>
    </source>
</evidence>
<dbReference type="Pfam" id="PF00441">
    <property type="entry name" value="Acyl-CoA_dh_1"/>
    <property type="match status" value="1"/>
</dbReference>
<reference evidence="9" key="1">
    <citation type="submission" date="2020-05" db="EMBL/GenBank/DDBJ databases">
        <authorList>
            <person name="Chiriac C."/>
            <person name="Salcher M."/>
            <person name="Ghai R."/>
            <person name="Kavagutti S V."/>
        </authorList>
    </citation>
    <scope>NUCLEOTIDE SEQUENCE</scope>
</reference>
<dbReference type="Gene3D" id="2.40.110.10">
    <property type="entry name" value="Butyryl-CoA Dehydrogenase, subunit A, domain 2"/>
    <property type="match status" value="1"/>
</dbReference>
<evidence type="ECO:0000256" key="1">
    <source>
        <dbReference type="ARBA" id="ARBA00001974"/>
    </source>
</evidence>
<feature type="domain" description="Acyl-CoA oxidase/dehydrogenase middle" evidence="7">
    <location>
        <begin position="123"/>
        <end position="217"/>
    </location>
</feature>
<accession>A0A6J6S1U0</accession>
<gene>
    <name evidence="9" type="ORF">UFOPK2754_00320</name>
    <name evidence="10" type="ORF">UFOPK3543_02269</name>
    <name evidence="11" type="ORF">UFOPK3967_00439</name>
</gene>
<feature type="domain" description="Acyl-CoA dehydrogenase/oxidase C-terminal" evidence="6">
    <location>
        <begin position="229"/>
        <end position="382"/>
    </location>
</feature>
<dbReference type="InterPro" id="IPR009100">
    <property type="entry name" value="AcylCoA_DH/oxidase_NM_dom_sf"/>
</dbReference>
<keyword evidence="4" id="KW-0274">FAD</keyword>
<evidence type="ECO:0000313" key="11">
    <source>
        <dbReference type="EMBL" id="CAB4982338.1"/>
    </source>
</evidence>
<organism evidence="9">
    <name type="scientific">freshwater metagenome</name>
    <dbReference type="NCBI Taxonomy" id="449393"/>
    <lineage>
        <taxon>unclassified sequences</taxon>
        <taxon>metagenomes</taxon>
        <taxon>ecological metagenomes</taxon>
    </lineage>
</organism>
<dbReference type="Pfam" id="PF02771">
    <property type="entry name" value="Acyl-CoA_dh_N"/>
    <property type="match status" value="1"/>
</dbReference>
<dbReference type="InterPro" id="IPR052161">
    <property type="entry name" value="Mycobact_Acyl-CoA_DH"/>
</dbReference>
<evidence type="ECO:0000256" key="3">
    <source>
        <dbReference type="ARBA" id="ARBA00022630"/>
    </source>
</evidence>
<dbReference type="InterPro" id="IPR013786">
    <property type="entry name" value="AcylCoA_DH/ox_N"/>
</dbReference>
<proteinExistence type="inferred from homology"/>
<keyword evidence="5" id="KW-0560">Oxidoreductase</keyword>
<comment type="similarity">
    <text evidence="2">Belongs to the acyl-CoA dehydrogenase family.</text>
</comment>
<dbReference type="InterPro" id="IPR046373">
    <property type="entry name" value="Acyl-CoA_Oxase/DH_mid-dom_sf"/>
</dbReference>
<dbReference type="EMBL" id="CAFBOS010000017">
    <property type="protein sequence ID" value="CAB4982338.1"/>
    <property type="molecule type" value="Genomic_DNA"/>
</dbReference>
<evidence type="ECO:0000256" key="4">
    <source>
        <dbReference type="ARBA" id="ARBA00022827"/>
    </source>
</evidence>
<dbReference type="SUPFAM" id="SSF47203">
    <property type="entry name" value="Acyl-CoA dehydrogenase C-terminal domain-like"/>
    <property type="match status" value="1"/>
</dbReference>
<dbReference type="Gene3D" id="1.10.540.10">
    <property type="entry name" value="Acyl-CoA dehydrogenase/oxidase, N-terminal domain"/>
    <property type="match status" value="1"/>
</dbReference>
<dbReference type="GO" id="GO:0005886">
    <property type="term" value="C:plasma membrane"/>
    <property type="evidence" value="ECO:0007669"/>
    <property type="project" value="TreeGrafter"/>
</dbReference>
<evidence type="ECO:0000313" key="9">
    <source>
        <dbReference type="EMBL" id="CAB4728635.1"/>
    </source>
</evidence>
<feature type="domain" description="Acyl-CoA dehydrogenase/oxidase N-terminal" evidence="8">
    <location>
        <begin position="7"/>
        <end position="119"/>
    </location>
</feature>
<dbReference type="GO" id="GO:0016627">
    <property type="term" value="F:oxidoreductase activity, acting on the CH-CH group of donors"/>
    <property type="evidence" value="ECO:0007669"/>
    <property type="project" value="InterPro"/>
</dbReference>
<dbReference type="EMBL" id="CAFBMH010000104">
    <property type="protein sequence ID" value="CAB4924264.1"/>
    <property type="molecule type" value="Genomic_DNA"/>
</dbReference>
<dbReference type="PANTHER" id="PTHR43292">
    <property type="entry name" value="ACYL-COA DEHYDROGENASE"/>
    <property type="match status" value="1"/>
</dbReference>
<sequence length="392" mass="43308">MRIGYTGEHETLRHELRAYYADLLTPELRERVASDHGIGPNTREVVARFGKDGLLGQGWPVEYGGKGHGPMEQFVFFDESMRAGAPVPMLTINTVGPTIMAYGTDAQKQYFLPKILGGEIQFCIGYSEPSAGSDLAALTTRAERDGDEYIVNGSKLWTSLASDADWCWLAVRTNPEVSKHKGISMLLVDMKNTPGITAVPLNLLPGHNICQVYFEDVRVPVANRVGEENGGWRLITSQLNHERVTLCSSGMIEKYIDETREWARATKLEDGTRVIDQQWAQLILARIYARLEFLRLLNWKIAWSAQTDSLHPADASATKAFGTEFFLEALRGCQEIVGQAGYLPTGSPGAVLAGQLEQAMRGLLILTYGGGTNELQRDIIAMFGLGMPRADR</sequence>
<dbReference type="Pfam" id="PF02770">
    <property type="entry name" value="Acyl-CoA_dh_M"/>
    <property type="match status" value="1"/>
</dbReference>
<evidence type="ECO:0000256" key="5">
    <source>
        <dbReference type="ARBA" id="ARBA00023002"/>
    </source>
</evidence>
<dbReference type="InterPro" id="IPR009075">
    <property type="entry name" value="AcylCo_DH/oxidase_C"/>
</dbReference>
<name>A0A6J6S1U0_9ZZZZ</name>
<dbReference type="FunFam" id="2.40.110.10:FF:000002">
    <property type="entry name" value="Acyl-CoA dehydrogenase fadE12"/>
    <property type="match status" value="1"/>
</dbReference>
<dbReference type="PANTHER" id="PTHR43292:SF3">
    <property type="entry name" value="ACYL-COA DEHYDROGENASE FADE29"/>
    <property type="match status" value="1"/>
</dbReference>
<dbReference type="EMBL" id="CAEZYR010000007">
    <property type="protein sequence ID" value="CAB4728635.1"/>
    <property type="molecule type" value="Genomic_DNA"/>
</dbReference>